<sequence>MSLFRLSTSQWLTFAAALCVTWFINNIKLLLVTNVWGSLAFSPAKLERCGASRSCPNRAECLVRPVRNQQTPIHNPLEGCEERNWNEHGRGKID</sequence>
<keyword evidence="2" id="KW-1185">Reference proteome</keyword>
<proteinExistence type="predicted"/>
<organism evidence="1 2">
    <name type="scientific">Daphnia magna</name>
    <dbReference type="NCBI Taxonomy" id="35525"/>
    <lineage>
        <taxon>Eukaryota</taxon>
        <taxon>Metazoa</taxon>
        <taxon>Ecdysozoa</taxon>
        <taxon>Arthropoda</taxon>
        <taxon>Crustacea</taxon>
        <taxon>Branchiopoda</taxon>
        <taxon>Diplostraca</taxon>
        <taxon>Cladocera</taxon>
        <taxon>Anomopoda</taxon>
        <taxon>Daphniidae</taxon>
        <taxon>Daphnia</taxon>
    </lineage>
</organism>
<evidence type="ECO:0000313" key="2">
    <source>
        <dbReference type="Proteomes" id="UP001234178"/>
    </source>
</evidence>
<gene>
    <name evidence="1" type="ORF">OUZ56_028240</name>
</gene>
<comment type="caution">
    <text evidence="1">The sequence shown here is derived from an EMBL/GenBank/DDBJ whole genome shotgun (WGS) entry which is preliminary data.</text>
</comment>
<evidence type="ECO:0008006" key="3">
    <source>
        <dbReference type="Google" id="ProtNLM"/>
    </source>
</evidence>
<protein>
    <recommendedName>
        <fullName evidence="3">Secreted protein</fullName>
    </recommendedName>
</protein>
<evidence type="ECO:0000313" key="1">
    <source>
        <dbReference type="EMBL" id="KAK4036174.1"/>
    </source>
</evidence>
<name>A0ABR0B397_9CRUS</name>
<reference evidence="1 2" key="1">
    <citation type="journal article" date="2023" name="Nucleic Acids Res.">
        <title>The hologenome of Daphnia magna reveals possible DNA methylation and microbiome-mediated evolution of the host genome.</title>
        <authorList>
            <person name="Chaturvedi A."/>
            <person name="Li X."/>
            <person name="Dhandapani V."/>
            <person name="Marshall H."/>
            <person name="Kissane S."/>
            <person name="Cuenca-Cambronero M."/>
            <person name="Asole G."/>
            <person name="Calvet F."/>
            <person name="Ruiz-Romero M."/>
            <person name="Marangio P."/>
            <person name="Guigo R."/>
            <person name="Rago D."/>
            <person name="Mirbahai L."/>
            <person name="Eastwood N."/>
            <person name="Colbourne J.K."/>
            <person name="Zhou J."/>
            <person name="Mallon E."/>
            <person name="Orsini L."/>
        </authorList>
    </citation>
    <scope>NUCLEOTIDE SEQUENCE [LARGE SCALE GENOMIC DNA]</scope>
    <source>
        <strain evidence="1">LRV0_1</strain>
    </source>
</reference>
<dbReference type="Proteomes" id="UP001234178">
    <property type="component" value="Unassembled WGS sequence"/>
</dbReference>
<dbReference type="EMBL" id="JAOYFB010000040">
    <property type="protein sequence ID" value="KAK4036174.1"/>
    <property type="molecule type" value="Genomic_DNA"/>
</dbReference>
<accession>A0ABR0B397</accession>